<protein>
    <submittedName>
        <fullName evidence="2">Uncharacterized protein</fullName>
    </submittedName>
</protein>
<proteinExistence type="predicted"/>
<organism evidence="2 3">
    <name type="scientific">Symbiodinium natans</name>
    <dbReference type="NCBI Taxonomy" id="878477"/>
    <lineage>
        <taxon>Eukaryota</taxon>
        <taxon>Sar</taxon>
        <taxon>Alveolata</taxon>
        <taxon>Dinophyceae</taxon>
        <taxon>Suessiales</taxon>
        <taxon>Symbiodiniaceae</taxon>
        <taxon>Symbiodinium</taxon>
    </lineage>
</organism>
<dbReference type="Proteomes" id="UP000604046">
    <property type="component" value="Unassembled WGS sequence"/>
</dbReference>
<keyword evidence="3" id="KW-1185">Reference proteome</keyword>
<dbReference type="AlphaFoldDB" id="A0A812QKA5"/>
<comment type="caution">
    <text evidence="2">The sequence shown here is derived from an EMBL/GenBank/DDBJ whole genome shotgun (WGS) entry which is preliminary data.</text>
</comment>
<reference evidence="2" key="1">
    <citation type="submission" date="2021-02" db="EMBL/GenBank/DDBJ databases">
        <authorList>
            <person name="Dougan E. K."/>
            <person name="Rhodes N."/>
            <person name="Thang M."/>
            <person name="Chan C."/>
        </authorList>
    </citation>
    <scope>NUCLEOTIDE SEQUENCE</scope>
</reference>
<feature type="region of interest" description="Disordered" evidence="1">
    <location>
        <begin position="298"/>
        <end position="350"/>
    </location>
</feature>
<accession>A0A812QKA5</accession>
<gene>
    <name evidence="2" type="ORF">SNAT2548_LOCUS21299</name>
</gene>
<sequence length="747" mass="84434">MPKRARDWIWDKLVPDVFSTVLEHPKVRGHARKFRESKPESVLQRLTQALPHTDKLWVQKYSVHLAIYLLIVSPQETLQQPVVLLLVRYLEHLRSMNIKNLAPWLARLLSAISDHAQLYIPDAKLRAALLQAMPKDLAWKKGVESAERPSAREAPGGGVDAQAKVLLDKAIQDWKVDLRANDKESVIASLEERVPTTNKRTLRYVLRHASAALESPQVVACGEALPSRSDRGLQRRVRRLILLCLDSVSTWDARLVPLLQHLRFKVEKLPEPDDEKEHVMGSKQWQRLRLKLAELASQGGPLAPSASEPVSKRPAAQGPQPSTWDDRRKRSRPGAGAQARQPGADKRGANHAFGTQEVEKLLKGHQLPDLFLAYPLFRESIRQCREQYPKDFASDPKGTTLRHFEEVLRQLPDPGDAERVRRLVQGSYGNLSGRKQFCFWKIFEDCHFTNVFHRHDACNVCVEQLRQILPFRAAIPVVVLIYHTGSRPFVRHVVAEVERRHRAGKLGDLSFGSVRATLDSYLKRFTWQVQNKDMPLPELYHRRFRPMLLWNNQVRKRLAEARAAGLEIAPQCKLGFLGKLPELSTDSGGVTLTPALICGKEHALSQLRGRSILDRLMDYSAEHVAESTCFPRDGQCRDVESQIKRLLERCVSAKMQWTPPLQQATETRITDRAVQGGCAAKALKSSHLLRNAFKLNLANLLEPWLPSAAQNKESEDNGLGPGFRQMAHICQGKGKQGESEPPLHSAV</sequence>
<name>A0A812QKA5_9DINO</name>
<dbReference type="OrthoDB" id="10347593at2759"/>
<feature type="compositionally biased region" description="Low complexity" evidence="1">
    <location>
        <begin position="333"/>
        <end position="342"/>
    </location>
</feature>
<dbReference type="EMBL" id="CAJNDS010002246">
    <property type="protein sequence ID" value="CAE7390793.1"/>
    <property type="molecule type" value="Genomic_DNA"/>
</dbReference>
<evidence type="ECO:0000313" key="2">
    <source>
        <dbReference type="EMBL" id="CAE7390793.1"/>
    </source>
</evidence>
<evidence type="ECO:0000313" key="3">
    <source>
        <dbReference type="Proteomes" id="UP000604046"/>
    </source>
</evidence>
<evidence type="ECO:0000256" key="1">
    <source>
        <dbReference type="SAM" id="MobiDB-lite"/>
    </source>
</evidence>